<dbReference type="EMBL" id="LGST01000020">
    <property type="protein sequence ID" value="KNE00116.1"/>
    <property type="molecule type" value="Genomic_DNA"/>
</dbReference>
<accession>A0A0L0P291</accession>
<dbReference type="AlphaFoldDB" id="A0A0L0P291"/>
<proteinExistence type="predicted"/>
<reference evidence="2" key="1">
    <citation type="journal article" date="2015" name="BMC Genomics">
        <title>Draft genome of a commonly misdiagnosed multidrug resistant pathogen Candida auris.</title>
        <authorList>
            <person name="Chatterjee S."/>
            <person name="Alampalli S.V."/>
            <person name="Nageshan R.K."/>
            <person name="Chettiar S.T."/>
            <person name="Joshi S."/>
            <person name="Tatu U.S."/>
        </authorList>
    </citation>
    <scope>NUCLEOTIDE SEQUENCE [LARGE SCALE GENOMIC DNA]</scope>
    <source>
        <strain evidence="2">6684</strain>
    </source>
</reference>
<organism evidence="1 2">
    <name type="scientific">Candidozyma auris</name>
    <name type="common">Yeast</name>
    <name type="synonym">Candida auris</name>
    <dbReference type="NCBI Taxonomy" id="498019"/>
    <lineage>
        <taxon>Eukaryota</taxon>
        <taxon>Fungi</taxon>
        <taxon>Dikarya</taxon>
        <taxon>Ascomycota</taxon>
        <taxon>Saccharomycotina</taxon>
        <taxon>Pichiomycetes</taxon>
        <taxon>Metschnikowiaceae</taxon>
        <taxon>Candidozyma</taxon>
    </lineage>
</organism>
<gene>
    <name evidence="1" type="ORF">QG37_03065</name>
</gene>
<sequence length="32" mass="3435">MTLEEGDEIVGAIDTAGDEYGVVLLLWLLSVL</sequence>
<evidence type="ECO:0000313" key="2">
    <source>
        <dbReference type="Proteomes" id="UP000037122"/>
    </source>
</evidence>
<dbReference type="Proteomes" id="UP000037122">
    <property type="component" value="Unassembled WGS sequence"/>
</dbReference>
<comment type="caution">
    <text evidence="1">The sequence shown here is derived from an EMBL/GenBank/DDBJ whole genome shotgun (WGS) entry which is preliminary data.</text>
</comment>
<protein>
    <submittedName>
        <fullName evidence="1">Uncharacterized protein</fullName>
    </submittedName>
</protein>
<evidence type="ECO:0000313" key="1">
    <source>
        <dbReference type="EMBL" id="KNE00116.1"/>
    </source>
</evidence>
<name>A0A0L0P291_CANAR</name>